<protein>
    <submittedName>
        <fullName evidence="1">Uncharacterized protein</fullName>
    </submittedName>
</protein>
<organism evidence="1 2">
    <name type="scientific">Polyporus arcularius HHB13444</name>
    <dbReference type="NCBI Taxonomy" id="1314778"/>
    <lineage>
        <taxon>Eukaryota</taxon>
        <taxon>Fungi</taxon>
        <taxon>Dikarya</taxon>
        <taxon>Basidiomycota</taxon>
        <taxon>Agaricomycotina</taxon>
        <taxon>Agaricomycetes</taxon>
        <taxon>Polyporales</taxon>
        <taxon>Polyporaceae</taxon>
        <taxon>Polyporus</taxon>
    </lineage>
</organism>
<reference evidence="1 2" key="1">
    <citation type="journal article" date="2019" name="Nat. Ecol. Evol.">
        <title>Megaphylogeny resolves global patterns of mushroom evolution.</title>
        <authorList>
            <person name="Varga T."/>
            <person name="Krizsan K."/>
            <person name="Foldi C."/>
            <person name="Dima B."/>
            <person name="Sanchez-Garcia M."/>
            <person name="Sanchez-Ramirez S."/>
            <person name="Szollosi G.J."/>
            <person name="Szarkandi J.G."/>
            <person name="Papp V."/>
            <person name="Albert L."/>
            <person name="Andreopoulos W."/>
            <person name="Angelini C."/>
            <person name="Antonin V."/>
            <person name="Barry K.W."/>
            <person name="Bougher N.L."/>
            <person name="Buchanan P."/>
            <person name="Buyck B."/>
            <person name="Bense V."/>
            <person name="Catcheside P."/>
            <person name="Chovatia M."/>
            <person name="Cooper J."/>
            <person name="Damon W."/>
            <person name="Desjardin D."/>
            <person name="Finy P."/>
            <person name="Geml J."/>
            <person name="Haridas S."/>
            <person name="Hughes K."/>
            <person name="Justo A."/>
            <person name="Karasinski D."/>
            <person name="Kautmanova I."/>
            <person name="Kiss B."/>
            <person name="Kocsube S."/>
            <person name="Kotiranta H."/>
            <person name="LaButti K.M."/>
            <person name="Lechner B.E."/>
            <person name="Liimatainen K."/>
            <person name="Lipzen A."/>
            <person name="Lukacs Z."/>
            <person name="Mihaltcheva S."/>
            <person name="Morgado L.N."/>
            <person name="Niskanen T."/>
            <person name="Noordeloos M.E."/>
            <person name="Ohm R.A."/>
            <person name="Ortiz-Santana B."/>
            <person name="Ovrebo C."/>
            <person name="Racz N."/>
            <person name="Riley R."/>
            <person name="Savchenko A."/>
            <person name="Shiryaev A."/>
            <person name="Soop K."/>
            <person name="Spirin V."/>
            <person name="Szebenyi C."/>
            <person name="Tomsovsky M."/>
            <person name="Tulloss R.E."/>
            <person name="Uehling J."/>
            <person name="Grigoriev I.V."/>
            <person name="Vagvolgyi C."/>
            <person name="Papp T."/>
            <person name="Martin F.M."/>
            <person name="Miettinen O."/>
            <person name="Hibbett D.S."/>
            <person name="Nagy L.G."/>
        </authorList>
    </citation>
    <scope>NUCLEOTIDE SEQUENCE [LARGE SCALE GENOMIC DNA]</scope>
    <source>
        <strain evidence="1 2">HHB13444</strain>
    </source>
</reference>
<evidence type="ECO:0000313" key="2">
    <source>
        <dbReference type="Proteomes" id="UP000308197"/>
    </source>
</evidence>
<dbReference type="AlphaFoldDB" id="A0A5C3PV31"/>
<proteinExistence type="predicted"/>
<dbReference type="EMBL" id="ML210978">
    <property type="protein sequence ID" value="TFK93655.1"/>
    <property type="molecule type" value="Genomic_DNA"/>
</dbReference>
<sequence>MTPQRTRRDAGHRGRSYSGWYTSAFPCGVCIDLPRTEHDRSLDDRHVAVHLLCLPQASVTSVVDNLGPDATPADIVAALWDMKPDWPAQGSLVVQVGPSLQKDPSRPVGRAWLPLDLRPDLGHLDITSCIGPGKNSINLIQLQGMSDRFFAVHATEPSQAQRESVSAETLAWSHLSKWTPQSPRAPIPFQRPLMT</sequence>
<accession>A0A5C3PV31</accession>
<keyword evidence="2" id="KW-1185">Reference proteome</keyword>
<dbReference type="InParanoid" id="A0A5C3PV31"/>
<evidence type="ECO:0000313" key="1">
    <source>
        <dbReference type="EMBL" id="TFK93655.1"/>
    </source>
</evidence>
<gene>
    <name evidence="1" type="ORF">K466DRAFT_614387</name>
</gene>
<name>A0A5C3PV31_9APHY</name>
<dbReference type="Proteomes" id="UP000308197">
    <property type="component" value="Unassembled WGS sequence"/>
</dbReference>